<reference evidence="3" key="2">
    <citation type="journal article" date="2008" name="Nucleic Acids Res.">
        <title>The rice annotation project database (RAP-DB): 2008 update.</title>
        <authorList>
            <consortium name="The rice annotation project (RAP)"/>
        </authorList>
    </citation>
    <scope>GENOME REANNOTATION</scope>
    <source>
        <strain evidence="3">cv. Nipponbare</strain>
    </source>
</reference>
<feature type="region of interest" description="Disordered" evidence="1">
    <location>
        <begin position="1"/>
        <end position="43"/>
    </location>
</feature>
<organism evidence="2 3">
    <name type="scientific">Oryza sativa subsp. japonica</name>
    <name type="common">Rice</name>
    <dbReference type="NCBI Taxonomy" id="39947"/>
    <lineage>
        <taxon>Eukaryota</taxon>
        <taxon>Viridiplantae</taxon>
        <taxon>Streptophyta</taxon>
        <taxon>Embryophyta</taxon>
        <taxon>Tracheophyta</taxon>
        <taxon>Spermatophyta</taxon>
        <taxon>Magnoliopsida</taxon>
        <taxon>Liliopsida</taxon>
        <taxon>Poales</taxon>
        <taxon>Poaceae</taxon>
        <taxon>BOP clade</taxon>
        <taxon>Oryzoideae</taxon>
        <taxon>Oryzeae</taxon>
        <taxon>Oryzinae</taxon>
        <taxon>Oryza</taxon>
        <taxon>Oryza sativa</taxon>
    </lineage>
</organism>
<dbReference type="EMBL" id="AP005196">
    <property type="protein sequence ID" value="BAC84050.1"/>
    <property type="molecule type" value="Genomic_DNA"/>
</dbReference>
<dbReference type="Proteomes" id="UP000000763">
    <property type="component" value="Chromosome 7"/>
</dbReference>
<name>Q6Z3Z4_ORYSJ</name>
<reference evidence="3" key="1">
    <citation type="journal article" date="2005" name="Nature">
        <title>The map-based sequence of the rice genome.</title>
        <authorList>
            <consortium name="International rice genome sequencing project (IRGSP)"/>
            <person name="Matsumoto T."/>
            <person name="Wu J."/>
            <person name="Kanamori H."/>
            <person name="Katayose Y."/>
            <person name="Fujisawa M."/>
            <person name="Namiki N."/>
            <person name="Mizuno H."/>
            <person name="Yamamoto K."/>
            <person name="Antonio B.A."/>
            <person name="Baba T."/>
            <person name="Sakata K."/>
            <person name="Nagamura Y."/>
            <person name="Aoki H."/>
            <person name="Arikawa K."/>
            <person name="Arita K."/>
            <person name="Bito T."/>
            <person name="Chiden Y."/>
            <person name="Fujitsuka N."/>
            <person name="Fukunaka R."/>
            <person name="Hamada M."/>
            <person name="Harada C."/>
            <person name="Hayashi A."/>
            <person name="Hijishita S."/>
            <person name="Honda M."/>
            <person name="Hosokawa S."/>
            <person name="Ichikawa Y."/>
            <person name="Idonuma A."/>
            <person name="Iijima M."/>
            <person name="Ikeda M."/>
            <person name="Ikeno M."/>
            <person name="Ito K."/>
            <person name="Ito S."/>
            <person name="Ito T."/>
            <person name="Ito Y."/>
            <person name="Ito Y."/>
            <person name="Iwabuchi A."/>
            <person name="Kamiya K."/>
            <person name="Karasawa W."/>
            <person name="Kurita K."/>
            <person name="Katagiri S."/>
            <person name="Kikuta A."/>
            <person name="Kobayashi H."/>
            <person name="Kobayashi N."/>
            <person name="Machita K."/>
            <person name="Maehara T."/>
            <person name="Masukawa M."/>
            <person name="Mizubayashi T."/>
            <person name="Mukai Y."/>
            <person name="Nagasaki H."/>
            <person name="Nagata Y."/>
            <person name="Naito S."/>
            <person name="Nakashima M."/>
            <person name="Nakama Y."/>
            <person name="Nakamichi Y."/>
            <person name="Nakamura M."/>
            <person name="Meguro A."/>
            <person name="Negishi M."/>
            <person name="Ohta I."/>
            <person name="Ohta T."/>
            <person name="Okamoto M."/>
            <person name="Ono N."/>
            <person name="Saji S."/>
            <person name="Sakaguchi M."/>
            <person name="Sakai K."/>
            <person name="Shibata M."/>
            <person name="Shimokawa T."/>
            <person name="Song J."/>
            <person name="Takazaki Y."/>
            <person name="Terasawa K."/>
            <person name="Tsugane M."/>
            <person name="Tsuji K."/>
            <person name="Ueda S."/>
            <person name="Waki K."/>
            <person name="Yamagata H."/>
            <person name="Yamamoto M."/>
            <person name="Yamamoto S."/>
            <person name="Yamane H."/>
            <person name="Yoshiki S."/>
            <person name="Yoshihara R."/>
            <person name="Yukawa K."/>
            <person name="Zhong H."/>
            <person name="Yano M."/>
            <person name="Yuan Q."/>
            <person name="Ouyang S."/>
            <person name="Liu J."/>
            <person name="Jones K.M."/>
            <person name="Gansberger K."/>
            <person name="Moffat K."/>
            <person name="Hill J."/>
            <person name="Bera J."/>
            <person name="Fadrosh D."/>
            <person name="Jin S."/>
            <person name="Johri S."/>
            <person name="Kim M."/>
            <person name="Overton L."/>
            <person name="Reardon M."/>
            <person name="Tsitrin T."/>
            <person name="Vuong H."/>
            <person name="Weaver B."/>
            <person name="Ciecko A."/>
            <person name="Tallon L."/>
            <person name="Jackson J."/>
            <person name="Pai G."/>
            <person name="Aken S.V."/>
            <person name="Utterback T."/>
            <person name="Reidmuller S."/>
            <person name="Feldblyum T."/>
            <person name="Hsiao J."/>
            <person name="Zismann V."/>
            <person name="Iobst S."/>
            <person name="de Vazeille A.R."/>
            <person name="Buell C.R."/>
            <person name="Ying K."/>
            <person name="Li Y."/>
            <person name="Lu T."/>
            <person name="Huang Y."/>
            <person name="Zhao Q."/>
            <person name="Feng Q."/>
            <person name="Zhang L."/>
            <person name="Zhu J."/>
            <person name="Weng Q."/>
            <person name="Mu J."/>
            <person name="Lu Y."/>
            <person name="Fan D."/>
            <person name="Liu Y."/>
            <person name="Guan J."/>
            <person name="Zhang Y."/>
            <person name="Yu S."/>
            <person name="Liu X."/>
            <person name="Zhang Y."/>
            <person name="Hong G."/>
            <person name="Han B."/>
            <person name="Choisne N."/>
            <person name="Demange N."/>
            <person name="Orjeda G."/>
            <person name="Samain S."/>
            <person name="Cattolico L."/>
            <person name="Pelletier E."/>
            <person name="Couloux A."/>
            <person name="Segurens B."/>
            <person name="Wincker P."/>
            <person name="D'Hont A."/>
            <person name="Scarpelli C."/>
            <person name="Weissenbach J."/>
            <person name="Salanoubat M."/>
            <person name="Quetier F."/>
            <person name="Yu Y."/>
            <person name="Kim H.R."/>
            <person name="Rambo T."/>
            <person name="Currie J."/>
            <person name="Collura K."/>
            <person name="Luo M."/>
            <person name="Yang T."/>
            <person name="Ammiraju J.S.S."/>
            <person name="Engler F."/>
            <person name="Soderlund C."/>
            <person name="Wing R.A."/>
            <person name="Palmer L.E."/>
            <person name="de la Bastide M."/>
            <person name="Spiegel L."/>
            <person name="Nascimento L."/>
            <person name="Zutavern T."/>
            <person name="O'Shaughnessy A."/>
            <person name="Dike S."/>
            <person name="Dedhia N."/>
            <person name="Preston R."/>
            <person name="Balija V."/>
            <person name="McCombie W.R."/>
            <person name="Chow T."/>
            <person name="Chen H."/>
            <person name="Chung M."/>
            <person name="Chen C."/>
            <person name="Shaw J."/>
            <person name="Wu H."/>
            <person name="Hsiao K."/>
            <person name="Chao Y."/>
            <person name="Chu M."/>
            <person name="Cheng C."/>
            <person name="Hour A."/>
            <person name="Lee P."/>
            <person name="Lin S."/>
            <person name="Lin Y."/>
            <person name="Liou J."/>
            <person name="Liu S."/>
            <person name="Hsing Y."/>
            <person name="Raghuvanshi S."/>
            <person name="Mohanty A."/>
            <person name="Bharti A.K."/>
            <person name="Gaur A."/>
            <person name="Gupta V."/>
            <person name="Kumar D."/>
            <person name="Ravi V."/>
            <person name="Vij S."/>
            <person name="Kapur A."/>
            <person name="Khurana P."/>
            <person name="Khurana P."/>
            <person name="Khurana J.P."/>
            <person name="Tyagi A.K."/>
            <person name="Gaikwad K."/>
            <person name="Singh A."/>
            <person name="Dalal V."/>
            <person name="Srivastava S."/>
            <person name="Dixit A."/>
            <person name="Pal A.K."/>
            <person name="Ghazi I.A."/>
            <person name="Yadav M."/>
            <person name="Pandit A."/>
            <person name="Bhargava A."/>
            <person name="Sureshbabu K."/>
            <person name="Batra K."/>
            <person name="Sharma T.R."/>
            <person name="Mohapatra T."/>
            <person name="Singh N.K."/>
            <person name="Messing J."/>
            <person name="Nelson A.B."/>
            <person name="Fuks G."/>
            <person name="Kavchok S."/>
            <person name="Keizer G."/>
            <person name="Linton E."/>
            <person name="Llaca V."/>
            <person name="Song R."/>
            <person name="Tanyolac B."/>
            <person name="Young S."/>
            <person name="Ho-Il K."/>
            <person name="Hahn J.H."/>
            <person name="Sangsakoo G."/>
            <person name="Vanavichit A."/>
            <person name="de Mattos Luiz.A.T."/>
            <person name="Zimmer P.D."/>
            <person name="Malone G."/>
            <person name="Dellagostin O."/>
            <person name="de Oliveira A.C."/>
            <person name="Bevan M."/>
            <person name="Bancroft I."/>
            <person name="Minx P."/>
            <person name="Cordum H."/>
            <person name="Wilson R."/>
            <person name="Cheng Z."/>
            <person name="Jin W."/>
            <person name="Jiang J."/>
            <person name="Leong S.A."/>
            <person name="Iwama H."/>
            <person name="Gojobori T."/>
            <person name="Itoh T."/>
            <person name="Niimura Y."/>
            <person name="Fujii Y."/>
            <person name="Habara T."/>
            <person name="Sakai H."/>
            <person name="Sato Y."/>
            <person name="Wilson G."/>
            <person name="Kumar K."/>
            <person name="McCouch S."/>
            <person name="Juretic N."/>
            <person name="Hoen D."/>
            <person name="Wright S."/>
            <person name="Bruskiewich R."/>
            <person name="Bureau T."/>
            <person name="Miyao A."/>
            <person name="Hirochika H."/>
            <person name="Nishikawa T."/>
            <person name="Kadowaki K."/>
            <person name="Sugiura M."/>
            <person name="Burr B."/>
            <person name="Sasaki T."/>
        </authorList>
    </citation>
    <scope>NUCLEOTIDE SEQUENCE [LARGE SCALE GENOMIC DNA]</scope>
    <source>
        <strain evidence="3">cv. Nipponbare</strain>
    </source>
</reference>
<accession>Q6Z3Z4</accession>
<evidence type="ECO:0000256" key="1">
    <source>
        <dbReference type="SAM" id="MobiDB-lite"/>
    </source>
</evidence>
<proteinExistence type="predicted"/>
<evidence type="ECO:0000313" key="2">
    <source>
        <dbReference type="EMBL" id="BAC84050.1"/>
    </source>
</evidence>
<protein>
    <submittedName>
        <fullName evidence="2">Uncharacterized protein</fullName>
    </submittedName>
</protein>
<sequence>MGARLGDGFVREWPSQTAAPRKEEEAVVAPLGGGDGSGPPKWRLRTKRRRRQRWLGQRGVRRVS</sequence>
<dbReference type="AlphaFoldDB" id="Q6Z3Z4"/>
<evidence type="ECO:0000313" key="3">
    <source>
        <dbReference type="Proteomes" id="UP000000763"/>
    </source>
</evidence>
<gene>
    <name evidence="2" type="primary">P0580A11.108</name>
</gene>